<proteinExistence type="predicted"/>
<organism evidence="1 2">
    <name type="scientific">Methanosarcina baikalica</name>
    <dbReference type="NCBI Taxonomy" id="3073890"/>
    <lineage>
        <taxon>Archaea</taxon>
        <taxon>Methanobacteriati</taxon>
        <taxon>Methanobacteriota</taxon>
        <taxon>Stenosarchaea group</taxon>
        <taxon>Methanomicrobia</taxon>
        <taxon>Methanosarcinales</taxon>
        <taxon>Methanosarcinaceae</taxon>
        <taxon>Methanosarcina</taxon>
    </lineage>
</organism>
<protein>
    <recommendedName>
        <fullName evidence="3">Mobile element protein</fullName>
    </recommendedName>
</protein>
<comment type="caution">
    <text evidence="1">The sequence shown here is derived from an EMBL/GenBank/DDBJ whole genome shotgun (WGS) entry which is preliminary data.</text>
</comment>
<sequence>MVGWIVTKIGKLKEEEVSSSNYMGKSTFYISIKNLKIVIKLIAYFIVRKLSLETE</sequence>
<reference evidence="2" key="1">
    <citation type="submission" date="2023-07" db="EMBL/GenBank/DDBJ databases">
        <title>Whole-genome sequencing of a new Methanosarcina sp. Z-7115.</title>
        <authorList>
            <person name="Zhilina T.N."/>
            <person name="Merkel A.Y."/>
        </authorList>
    </citation>
    <scope>NUCLEOTIDE SEQUENCE [LARGE SCALE GENOMIC DNA]</scope>
    <source>
        <strain evidence="2">Z-7115</strain>
    </source>
</reference>
<keyword evidence="2" id="KW-1185">Reference proteome</keyword>
<evidence type="ECO:0008006" key="3">
    <source>
        <dbReference type="Google" id="ProtNLM"/>
    </source>
</evidence>
<name>A0ABU2D5B3_9EURY</name>
<dbReference type="Proteomes" id="UP001246244">
    <property type="component" value="Unassembled WGS sequence"/>
</dbReference>
<accession>A0ABU2D5B3</accession>
<dbReference type="EMBL" id="JAVKPK010000100">
    <property type="protein sequence ID" value="MDR7667176.1"/>
    <property type="molecule type" value="Genomic_DNA"/>
</dbReference>
<gene>
    <name evidence="1" type="ORF">RG963_15610</name>
</gene>
<dbReference type="RefSeq" id="WP_310577204.1">
    <property type="nucleotide sequence ID" value="NZ_JAVKPK010000100.1"/>
</dbReference>
<evidence type="ECO:0000313" key="2">
    <source>
        <dbReference type="Proteomes" id="UP001246244"/>
    </source>
</evidence>
<evidence type="ECO:0000313" key="1">
    <source>
        <dbReference type="EMBL" id="MDR7667176.1"/>
    </source>
</evidence>